<sequence>MKPIIKSKPNYKKIFCDIITLKHPDKLEYCREILAKDEILLFDVILLNKIIFGNGEKDTEFFNQQHKSYDEATINTILNYQKKHHLNNSEVSRHFKLSRNTIARWRKLFP</sequence>
<dbReference type="GO" id="GO:0043565">
    <property type="term" value="F:sequence-specific DNA binding"/>
    <property type="evidence" value="ECO:0007669"/>
    <property type="project" value="InterPro"/>
</dbReference>
<gene>
    <name evidence="1" type="ORF">SAMN05421841_3482</name>
</gene>
<reference evidence="2" key="1">
    <citation type="submission" date="2016-10" db="EMBL/GenBank/DDBJ databases">
        <authorList>
            <person name="Varghese N."/>
            <person name="Submissions S."/>
        </authorList>
    </citation>
    <scope>NUCLEOTIDE SEQUENCE [LARGE SCALE GENOMIC DNA]</scope>
    <source>
        <strain evidence="2">DSM 17724</strain>
    </source>
</reference>
<evidence type="ECO:0008006" key="3">
    <source>
        <dbReference type="Google" id="ProtNLM"/>
    </source>
</evidence>
<dbReference type="EMBL" id="FOIU01000003">
    <property type="protein sequence ID" value="SEW47279.1"/>
    <property type="molecule type" value="Genomic_DNA"/>
</dbReference>
<evidence type="ECO:0000313" key="1">
    <source>
        <dbReference type="EMBL" id="SEW47279.1"/>
    </source>
</evidence>
<protein>
    <recommendedName>
        <fullName evidence="3">Helix-turn-helix domain-containing protein</fullName>
    </recommendedName>
</protein>
<dbReference type="OrthoDB" id="1260127at2"/>
<accession>A0A1I0S003</accession>
<dbReference type="RefSeq" id="WP_089794854.1">
    <property type="nucleotide sequence ID" value="NZ_FOIU01000003.1"/>
</dbReference>
<organism evidence="1 2">
    <name type="scientific">Chryseobacterium wanjuense</name>
    <dbReference type="NCBI Taxonomy" id="356305"/>
    <lineage>
        <taxon>Bacteria</taxon>
        <taxon>Pseudomonadati</taxon>
        <taxon>Bacteroidota</taxon>
        <taxon>Flavobacteriia</taxon>
        <taxon>Flavobacteriales</taxon>
        <taxon>Weeksellaceae</taxon>
        <taxon>Chryseobacterium group</taxon>
        <taxon>Chryseobacterium</taxon>
    </lineage>
</organism>
<dbReference type="AlphaFoldDB" id="A0A1I0S003"/>
<dbReference type="Proteomes" id="UP000199469">
    <property type="component" value="Unassembled WGS sequence"/>
</dbReference>
<evidence type="ECO:0000313" key="2">
    <source>
        <dbReference type="Proteomes" id="UP000199469"/>
    </source>
</evidence>
<dbReference type="SUPFAM" id="SSF48295">
    <property type="entry name" value="TrpR-like"/>
    <property type="match status" value="1"/>
</dbReference>
<keyword evidence="2" id="KW-1185">Reference proteome</keyword>
<name>A0A1I0S003_9FLAO</name>
<proteinExistence type="predicted"/>
<dbReference type="InterPro" id="IPR010921">
    <property type="entry name" value="Trp_repressor/repl_initiator"/>
</dbReference>